<feature type="transmembrane region" description="Helical" evidence="6">
    <location>
        <begin position="117"/>
        <end position="144"/>
    </location>
</feature>
<feature type="region of interest" description="Disordered" evidence="5">
    <location>
        <begin position="456"/>
        <end position="492"/>
    </location>
</feature>
<dbReference type="GO" id="GO:0005886">
    <property type="term" value="C:plasma membrane"/>
    <property type="evidence" value="ECO:0007669"/>
    <property type="project" value="InterPro"/>
</dbReference>
<feature type="compositionally biased region" description="Polar residues" evidence="5">
    <location>
        <begin position="260"/>
        <end position="270"/>
    </location>
</feature>
<gene>
    <name evidence="7" type="ORF">HPODL_04670</name>
</gene>
<dbReference type="HOGENOM" id="CLU_037332_0_0_1"/>
<feature type="compositionally biased region" description="Polar residues" evidence="5">
    <location>
        <begin position="280"/>
        <end position="298"/>
    </location>
</feature>
<keyword evidence="3 6" id="KW-1133">Transmembrane helix</keyword>
<dbReference type="AlphaFoldDB" id="W1QJ74"/>
<dbReference type="Pfam" id="PF06687">
    <property type="entry name" value="SUR7"/>
    <property type="match status" value="1"/>
</dbReference>
<feature type="compositionally biased region" description="Polar residues" evidence="5">
    <location>
        <begin position="240"/>
        <end position="251"/>
    </location>
</feature>
<dbReference type="RefSeq" id="XP_013936488.1">
    <property type="nucleotide sequence ID" value="XM_014081013.1"/>
</dbReference>
<accession>W1QJ74</accession>
<organism evidence="7 8">
    <name type="scientific">Ogataea parapolymorpha (strain ATCC 26012 / BCRC 20466 / JCM 22074 / NRRL Y-7560 / DL-1)</name>
    <name type="common">Yeast</name>
    <name type="synonym">Hansenula polymorpha</name>
    <dbReference type="NCBI Taxonomy" id="871575"/>
    <lineage>
        <taxon>Eukaryota</taxon>
        <taxon>Fungi</taxon>
        <taxon>Dikarya</taxon>
        <taxon>Ascomycota</taxon>
        <taxon>Saccharomycotina</taxon>
        <taxon>Pichiomycetes</taxon>
        <taxon>Pichiales</taxon>
        <taxon>Pichiaceae</taxon>
        <taxon>Ogataea</taxon>
    </lineage>
</organism>
<feature type="transmembrane region" description="Helical" evidence="6">
    <location>
        <begin position="151"/>
        <end position="172"/>
    </location>
</feature>
<dbReference type="InterPro" id="IPR051380">
    <property type="entry name" value="pH-response_reg_palI/RIM9"/>
</dbReference>
<evidence type="ECO:0000256" key="6">
    <source>
        <dbReference type="SAM" id="Phobius"/>
    </source>
</evidence>
<evidence type="ECO:0000313" key="7">
    <source>
        <dbReference type="EMBL" id="ESX01902.1"/>
    </source>
</evidence>
<dbReference type="InterPro" id="IPR009571">
    <property type="entry name" value="SUR7/Rim9-like_fungi"/>
</dbReference>
<name>W1QJ74_OGAPD</name>
<evidence type="ECO:0000313" key="8">
    <source>
        <dbReference type="Proteomes" id="UP000008673"/>
    </source>
</evidence>
<evidence type="ECO:0000256" key="5">
    <source>
        <dbReference type="SAM" id="MobiDB-lite"/>
    </source>
</evidence>
<proteinExistence type="predicted"/>
<evidence type="ECO:0000256" key="1">
    <source>
        <dbReference type="ARBA" id="ARBA00004141"/>
    </source>
</evidence>
<dbReference type="GeneID" id="25774097"/>
<reference evidence="7 8" key="1">
    <citation type="journal article" date="2013" name="BMC Genomics">
        <title>Genome sequence and analysis of methylotrophic yeast Hansenula polymorpha DL1.</title>
        <authorList>
            <person name="Ravin N.V."/>
            <person name="Eldarov M.A."/>
            <person name="Kadnikov V.V."/>
            <person name="Beletsky A.V."/>
            <person name="Schneider J."/>
            <person name="Mardanova E.S."/>
            <person name="Smekalova E.M."/>
            <person name="Zvereva M.I."/>
            <person name="Dontsova O.A."/>
            <person name="Mardanov A.V."/>
            <person name="Skryabin K.G."/>
        </authorList>
    </citation>
    <scope>NUCLEOTIDE SEQUENCE [LARGE SCALE GENOMIC DNA]</scope>
    <source>
        <strain evidence="8">ATCC 26012 / BCRC 20466 / JCM 22074 / NRRL Y-7560 / DL-1</strain>
    </source>
</reference>
<dbReference type="OMA" id="HKPFTEL"/>
<feature type="transmembrane region" description="Helical" evidence="6">
    <location>
        <begin position="6"/>
        <end position="27"/>
    </location>
</feature>
<dbReference type="PANTHER" id="PTHR28013:SF3">
    <property type="entry name" value="PROTEIN DCV1-RELATED"/>
    <property type="match status" value="1"/>
</dbReference>
<comment type="subcellular location">
    <subcellularLocation>
        <location evidence="1">Membrane</location>
        <topology evidence="1">Multi-pass membrane protein</topology>
    </subcellularLocation>
</comment>
<dbReference type="KEGG" id="opa:HPODL_04670"/>
<keyword evidence="8" id="KW-1185">Reference proteome</keyword>
<dbReference type="eggNOG" id="ENOG502RYG1">
    <property type="taxonomic scope" value="Eukaryota"/>
</dbReference>
<evidence type="ECO:0000256" key="2">
    <source>
        <dbReference type="ARBA" id="ARBA00022692"/>
    </source>
</evidence>
<feature type="compositionally biased region" description="Polar residues" evidence="5">
    <location>
        <begin position="323"/>
        <end position="349"/>
    </location>
</feature>
<sequence length="492" mass="53518">MKFHTHTLAFVLQLVSLAFLILALVSVPISAKLALSRTQHYAFGSFGYCDTSSNKCEYSFADGKYLDLGSGWKMSNESRKTLCKLILATPAAVGLTLVSSILVFWGHFRWAGRSAVFWAFCTLLAVLSFAGATLVCVSVVLLFFPHITWTGWLLVPAAALNLLSLVLIIVALKVGPQSYADDDDDDKLSMFGEKAVSDSTASFLRKPYTGGFTGPTGFPTRSSLDEEPEKLRDFTVAQHESGSQEFGSSVFNEKPAHTPVSETAINSSTPELKLPDISNPYLSSSENTHSRSGLSNRLNVPEKDISSPVASSIYSRDERLKLSSDNLPDNHSGDSNEMNSSAASDFTSVSQREINPKYYKGAPQRAKLPGQYMPAPNGPPLPYSGQYYPQQAPVPMPPPQHQPYYAPSYNPPKPKSRADILFNNNPDFALGGGGPRRMGYKKFGGGPLQGMHPGMIGRDAIPQHMASGSYKNRPRPNFPAASLSKDSPYGRL</sequence>
<dbReference type="GO" id="GO:0032153">
    <property type="term" value="C:cell division site"/>
    <property type="evidence" value="ECO:0007669"/>
    <property type="project" value="TreeGrafter"/>
</dbReference>
<dbReference type="STRING" id="871575.W1QJ74"/>
<dbReference type="PANTHER" id="PTHR28013">
    <property type="entry name" value="PROTEIN DCV1-RELATED"/>
    <property type="match status" value="1"/>
</dbReference>
<comment type="caution">
    <text evidence="7">The sequence shown here is derived from an EMBL/GenBank/DDBJ whole genome shotgun (WGS) entry which is preliminary data.</text>
</comment>
<dbReference type="OrthoDB" id="2354757at2759"/>
<keyword evidence="2 6" id="KW-0812">Transmembrane</keyword>
<evidence type="ECO:0000256" key="4">
    <source>
        <dbReference type="ARBA" id="ARBA00023136"/>
    </source>
</evidence>
<feature type="transmembrane region" description="Helical" evidence="6">
    <location>
        <begin position="82"/>
        <end position="105"/>
    </location>
</feature>
<feature type="region of interest" description="Disordered" evidence="5">
    <location>
        <begin position="240"/>
        <end position="349"/>
    </location>
</feature>
<protein>
    <submittedName>
        <fullName evidence="7">PH-response regulator protein palI/RIM9</fullName>
    </submittedName>
</protein>
<dbReference type="EMBL" id="AEOI02000004">
    <property type="protein sequence ID" value="ESX01902.1"/>
    <property type="molecule type" value="Genomic_DNA"/>
</dbReference>
<keyword evidence="4 6" id="KW-0472">Membrane</keyword>
<dbReference type="Proteomes" id="UP000008673">
    <property type="component" value="Unassembled WGS sequence"/>
</dbReference>
<dbReference type="GO" id="GO:0035838">
    <property type="term" value="C:growing cell tip"/>
    <property type="evidence" value="ECO:0007669"/>
    <property type="project" value="TreeGrafter"/>
</dbReference>
<evidence type="ECO:0000256" key="3">
    <source>
        <dbReference type="ARBA" id="ARBA00022989"/>
    </source>
</evidence>